<name>A0A8R2D5E1_ACYPI</name>
<dbReference type="RefSeq" id="XP_016661763.1">
    <property type="nucleotide sequence ID" value="XM_016806274.1"/>
</dbReference>
<dbReference type="AlphaFoldDB" id="A0A8R2D5E1"/>
<organism evidence="2 3">
    <name type="scientific">Acyrthosiphon pisum</name>
    <name type="common">Pea aphid</name>
    <dbReference type="NCBI Taxonomy" id="7029"/>
    <lineage>
        <taxon>Eukaryota</taxon>
        <taxon>Metazoa</taxon>
        <taxon>Ecdysozoa</taxon>
        <taxon>Arthropoda</taxon>
        <taxon>Hexapoda</taxon>
        <taxon>Insecta</taxon>
        <taxon>Pterygota</taxon>
        <taxon>Neoptera</taxon>
        <taxon>Paraneoptera</taxon>
        <taxon>Hemiptera</taxon>
        <taxon>Sternorrhyncha</taxon>
        <taxon>Aphidomorpha</taxon>
        <taxon>Aphidoidea</taxon>
        <taxon>Aphididae</taxon>
        <taxon>Macrosiphini</taxon>
        <taxon>Acyrthosiphon</taxon>
    </lineage>
</organism>
<dbReference type="EnsemblMetazoa" id="XM_016806274.1">
    <property type="protein sequence ID" value="XP_016661763.1"/>
    <property type="gene ID" value="LOC107884375"/>
</dbReference>
<evidence type="ECO:0000313" key="3">
    <source>
        <dbReference type="Proteomes" id="UP000007819"/>
    </source>
</evidence>
<protein>
    <submittedName>
        <fullName evidence="2">Uncharacterized protein</fullName>
    </submittedName>
</protein>
<reference evidence="2" key="2">
    <citation type="submission" date="2022-06" db="UniProtKB">
        <authorList>
            <consortium name="EnsemblMetazoa"/>
        </authorList>
    </citation>
    <scope>IDENTIFICATION</scope>
</reference>
<keyword evidence="3" id="KW-1185">Reference proteome</keyword>
<dbReference type="OrthoDB" id="6601747at2759"/>
<evidence type="ECO:0000313" key="2">
    <source>
        <dbReference type="EnsemblMetazoa" id="XP_016661763.1"/>
    </source>
</evidence>
<dbReference type="Proteomes" id="UP000007819">
    <property type="component" value="Chromosome A1"/>
</dbReference>
<feature type="region of interest" description="Disordered" evidence="1">
    <location>
        <begin position="1"/>
        <end position="34"/>
    </location>
</feature>
<proteinExistence type="predicted"/>
<reference evidence="3" key="1">
    <citation type="submission" date="2010-06" db="EMBL/GenBank/DDBJ databases">
        <authorList>
            <person name="Jiang H."/>
            <person name="Abraham K."/>
            <person name="Ali S."/>
            <person name="Alsbrooks S.L."/>
            <person name="Anim B.N."/>
            <person name="Anosike U.S."/>
            <person name="Attaway T."/>
            <person name="Bandaranaike D.P."/>
            <person name="Battles P.K."/>
            <person name="Bell S.N."/>
            <person name="Bell A.V."/>
            <person name="Beltran B."/>
            <person name="Bickham C."/>
            <person name="Bustamante Y."/>
            <person name="Caleb T."/>
            <person name="Canada A."/>
            <person name="Cardenas V."/>
            <person name="Carter K."/>
            <person name="Chacko J."/>
            <person name="Chandrabose M.N."/>
            <person name="Chavez D."/>
            <person name="Chavez A."/>
            <person name="Chen L."/>
            <person name="Chu H.-S."/>
            <person name="Claassen K.J."/>
            <person name="Cockrell R."/>
            <person name="Collins M."/>
            <person name="Cooper J.A."/>
            <person name="Cree A."/>
            <person name="Curry S.M."/>
            <person name="Da Y."/>
            <person name="Dao M.D."/>
            <person name="Das B."/>
            <person name="Davila M.-L."/>
            <person name="Davy-Carroll L."/>
            <person name="Denson S."/>
            <person name="Dinh H."/>
            <person name="Ebong V.E."/>
            <person name="Edwards J.R."/>
            <person name="Egan A."/>
            <person name="El-Daye J."/>
            <person name="Escobedo L."/>
            <person name="Fernandez S."/>
            <person name="Fernando P.R."/>
            <person name="Flagg N."/>
            <person name="Forbes L.D."/>
            <person name="Fowler R.G."/>
            <person name="Fu Q."/>
            <person name="Gabisi R.A."/>
            <person name="Ganer J."/>
            <person name="Garbino Pronczuk A."/>
            <person name="Garcia R.M."/>
            <person name="Garner T."/>
            <person name="Garrett T.E."/>
            <person name="Gonzalez D.A."/>
            <person name="Hamid H."/>
            <person name="Hawkins E.S."/>
            <person name="Hirani K."/>
            <person name="Hogues M.E."/>
            <person name="Hollins B."/>
            <person name="Hsiao C.-H."/>
            <person name="Jabil R."/>
            <person name="James M.L."/>
            <person name="Jhangiani S.N."/>
            <person name="Johnson B."/>
            <person name="Johnson Q."/>
            <person name="Joshi V."/>
            <person name="Kalu J.B."/>
            <person name="Kam C."/>
            <person name="Kashfia A."/>
            <person name="Keebler J."/>
            <person name="Kisamo H."/>
            <person name="Kovar C.L."/>
            <person name="Lago L.A."/>
            <person name="Lai C.-Y."/>
            <person name="Laidlaw J."/>
            <person name="Lara F."/>
            <person name="Le T.-K."/>
            <person name="Lee S.L."/>
            <person name="Legall F.H."/>
            <person name="Lemon S.J."/>
            <person name="Lewis L.R."/>
            <person name="Li B."/>
            <person name="Liu Y."/>
            <person name="Liu Y.-S."/>
            <person name="Lopez J."/>
            <person name="Lozado R.J."/>
            <person name="Lu J."/>
            <person name="Madu R.C."/>
            <person name="Maheshwari M."/>
            <person name="Maheshwari R."/>
            <person name="Malloy K."/>
            <person name="Martinez E."/>
            <person name="Mathew T."/>
            <person name="Mercado I.C."/>
            <person name="Mercado C."/>
            <person name="Meyer B."/>
            <person name="Montgomery K."/>
            <person name="Morgan M.B."/>
            <person name="Munidasa M."/>
            <person name="Nazareth L.V."/>
            <person name="Nelson J."/>
            <person name="Ng B.M."/>
            <person name="Nguyen N.B."/>
            <person name="Nguyen P.Q."/>
            <person name="Nguyen T."/>
            <person name="Obregon M."/>
            <person name="Okwuonu G.O."/>
            <person name="Onwere C.G."/>
            <person name="Orozco G."/>
            <person name="Parra A."/>
            <person name="Patel S."/>
            <person name="Patil S."/>
            <person name="Perez A."/>
            <person name="Perez Y."/>
            <person name="Pham C."/>
            <person name="Primus E.L."/>
            <person name="Pu L.-L."/>
            <person name="Puazo M."/>
            <person name="Qin X."/>
            <person name="Quiroz J.B."/>
            <person name="Reese J."/>
            <person name="Richards S."/>
            <person name="Rives C.M."/>
            <person name="Robberts R."/>
            <person name="Ruiz S.J."/>
            <person name="Ruiz M.J."/>
            <person name="Santibanez J."/>
            <person name="Schneider B.W."/>
            <person name="Sisson I."/>
            <person name="Smith M."/>
            <person name="Sodergren E."/>
            <person name="Song X.-Z."/>
            <person name="Song B.B."/>
            <person name="Summersgill H."/>
            <person name="Thelus R."/>
            <person name="Thornton R.D."/>
            <person name="Trejos Z.Y."/>
            <person name="Usmani K."/>
            <person name="Vattathil S."/>
            <person name="Villasana D."/>
            <person name="Walker D.L."/>
            <person name="Wang S."/>
            <person name="Wang K."/>
            <person name="White C.S."/>
            <person name="Williams A.C."/>
            <person name="Williamson J."/>
            <person name="Wilson K."/>
            <person name="Woghiren I.O."/>
            <person name="Woodworth J.R."/>
            <person name="Worley K.C."/>
            <person name="Wright R.A."/>
            <person name="Wu W."/>
            <person name="Young L."/>
            <person name="Zhang L."/>
            <person name="Zhang J."/>
            <person name="Zhu Y."/>
            <person name="Muzny D.M."/>
            <person name="Weinstock G."/>
            <person name="Gibbs R.A."/>
        </authorList>
    </citation>
    <scope>NUCLEOTIDE SEQUENCE [LARGE SCALE GENOMIC DNA]</scope>
    <source>
        <strain evidence="3">LSR1</strain>
    </source>
</reference>
<dbReference type="KEGG" id="api:107884375"/>
<sequence>MDIRSFLSKKKSDEDNASAVLEPHTSKNTSVSAQNDSIAQKRNFKIEWLKQYRWLVYSRHLKCGLCKHCVVFRPVVKRGLLGAFIVSEFTKYKDFLFHAKKHMQSEWHRDSVSQSTDFLKIMSDKEKSVIDQLNIAQLSQIEQK</sequence>
<evidence type="ECO:0000256" key="1">
    <source>
        <dbReference type="SAM" id="MobiDB-lite"/>
    </source>
</evidence>
<dbReference type="GeneID" id="107884375"/>
<accession>A0A8R2D5E1</accession>